<sequence length="254" mass="29269">MKQISVGKNVVRIVGHEFPIDSDLVMINWGDEKAWRVNSIRQNHLFTPVVDDAITPEAFRMYNTALGQSKAFNGRGKLRQLFDKKEEGVKVIPGHGVFILPSKMVAVQRGPRKVIIRVFSGTELSKEFYNPDYKSMVLEAANYYFDNLRFVTDEVNKNLWYPVKYNRNHQLTIEDLVVPDGVQIRCYDNGNVGVQYWSIDRGAAIHVGIAKTNEQLSTMLDYADNIRRKEQARAAMYRFVNPSYVPLSLYMRRV</sequence>
<organism evidence="1 2">
    <name type="scientific">Ralstonia phage RSF1</name>
    <dbReference type="NCBI Taxonomy" id="1689679"/>
    <lineage>
        <taxon>Viruses</taxon>
        <taxon>Duplodnaviria</taxon>
        <taxon>Heunggongvirae</taxon>
        <taxon>Uroviricota</taxon>
        <taxon>Caudoviricetes</taxon>
        <taxon>Chimalliviridae</taxon>
        <taxon>Chiangmaivirus</taxon>
        <taxon>Chiangmaivirus RSF1</taxon>
    </lineage>
</organism>
<protein>
    <submittedName>
        <fullName evidence="1">Uncharacterized protein</fullName>
    </submittedName>
</protein>
<dbReference type="RefSeq" id="YP_009207997.1">
    <property type="nucleotide sequence ID" value="NC_028899.1"/>
</dbReference>
<dbReference type="OrthoDB" id="30204at10239"/>
<dbReference type="KEGG" id="vg:26634654"/>
<evidence type="ECO:0000313" key="2">
    <source>
        <dbReference type="Proteomes" id="UP000202583"/>
    </source>
</evidence>
<dbReference type="GeneID" id="26634654"/>
<dbReference type="Proteomes" id="UP000202583">
    <property type="component" value="Segment"/>
</dbReference>
<dbReference type="EMBL" id="AP014927">
    <property type="protein sequence ID" value="BAS04985.1"/>
    <property type="molecule type" value="Genomic_DNA"/>
</dbReference>
<proteinExistence type="predicted"/>
<keyword evidence="2" id="KW-1185">Reference proteome</keyword>
<name>A0A0K2QQW3_9CAUD</name>
<evidence type="ECO:0000313" key="1">
    <source>
        <dbReference type="EMBL" id="BAS04985.1"/>
    </source>
</evidence>
<reference evidence="1 2" key="1">
    <citation type="submission" date="2015-07" db="EMBL/GenBank/DDBJ databases">
        <title>Two Asian jumbo phage RSL2 and RSF1 infecting the phytopathogen Ralstonia solanacearum share common features related to the phi-KZ-like phages.</title>
        <authorList>
            <person name="Kawasaki T."/>
            <person name="Fujie M."/>
            <person name="Chatchawankanphanich O."/>
            <person name="Ogata H."/>
            <person name="Yamada T."/>
        </authorList>
    </citation>
    <scope>NUCLEOTIDE SEQUENCE [LARGE SCALE GENOMIC DNA]</scope>
    <source>
        <strain evidence="1 2">RSF1</strain>
    </source>
</reference>
<accession>A0A0K2QQW3</accession>